<evidence type="ECO:0008006" key="4">
    <source>
        <dbReference type="Google" id="ProtNLM"/>
    </source>
</evidence>
<sequence>MSSADLVNWADHGSIAVARPTKGAKNSWASTATTKRLKINGQEKFFFFLANSGNGIGILSTDSPTGPFKNPFHRSLINCQTLNCIGFSIHNNPMDSFLFQGTCINNPSDFFQAVGNNHYTIIEIKNKYYIFYHDEWLNKQIGNANSTRITHIDELPVSNVKLNNTKDTLIGVTQVTNVNGSVDNLASSMA</sequence>
<dbReference type="EMBL" id="MCOG01000002">
    <property type="protein sequence ID" value="ORY86540.1"/>
    <property type="molecule type" value="Genomic_DNA"/>
</dbReference>
<dbReference type="Gene3D" id="2.115.10.20">
    <property type="entry name" value="Glycosyl hydrolase domain, family 43"/>
    <property type="match status" value="2"/>
</dbReference>
<dbReference type="InterPro" id="IPR052176">
    <property type="entry name" value="Glycosyl_Hydrlase_43_Enz"/>
</dbReference>
<dbReference type="SUPFAM" id="SSF75005">
    <property type="entry name" value="Arabinanase/levansucrase/invertase"/>
    <property type="match status" value="1"/>
</dbReference>
<reference evidence="2 3" key="1">
    <citation type="submission" date="2016-08" db="EMBL/GenBank/DDBJ databases">
        <title>A Parts List for Fungal Cellulosomes Revealed by Comparative Genomics.</title>
        <authorList>
            <consortium name="DOE Joint Genome Institute"/>
            <person name="Haitjema C.H."/>
            <person name="Gilmore S.P."/>
            <person name="Henske J.K."/>
            <person name="Solomon K.V."/>
            <person name="De Groot R."/>
            <person name="Kuo A."/>
            <person name="Mondo S.J."/>
            <person name="Salamov A.A."/>
            <person name="Labutti K."/>
            <person name="Zhao Z."/>
            <person name="Chiniquy J."/>
            <person name="Barry K."/>
            <person name="Brewer H.M."/>
            <person name="Purvine S.O."/>
            <person name="Wright A.T."/>
            <person name="Boxma B."/>
            <person name="Van Alen T."/>
            <person name="Hackstein J.H."/>
            <person name="Baker S.E."/>
            <person name="Grigoriev I.V."/>
            <person name="O'Malley M.A."/>
        </authorList>
    </citation>
    <scope>NUCLEOTIDE SEQUENCE [LARGE SCALE GENOMIC DNA]</scope>
    <source>
        <strain evidence="2 3">G1</strain>
    </source>
</reference>
<dbReference type="PANTHER" id="PTHR43772">
    <property type="entry name" value="ENDO-1,4-BETA-XYLANASE"/>
    <property type="match status" value="1"/>
</dbReference>
<comment type="caution">
    <text evidence="2">The sequence shown here is derived from an EMBL/GenBank/DDBJ whole genome shotgun (WGS) entry which is preliminary data.</text>
</comment>
<keyword evidence="1" id="KW-0119">Carbohydrate metabolism</keyword>
<keyword evidence="3" id="KW-1185">Reference proteome</keyword>
<organism evidence="2 3">
    <name type="scientific">Neocallimastix californiae</name>
    <dbReference type="NCBI Taxonomy" id="1754190"/>
    <lineage>
        <taxon>Eukaryota</taxon>
        <taxon>Fungi</taxon>
        <taxon>Fungi incertae sedis</taxon>
        <taxon>Chytridiomycota</taxon>
        <taxon>Chytridiomycota incertae sedis</taxon>
        <taxon>Neocallimastigomycetes</taxon>
        <taxon>Neocallimastigales</taxon>
        <taxon>Neocallimastigaceae</taxon>
        <taxon>Neocallimastix</taxon>
    </lineage>
</organism>
<protein>
    <recommendedName>
        <fullName evidence="4">Arabinanase/levansucrase/invertase</fullName>
    </recommendedName>
</protein>
<dbReference type="STRING" id="1754190.A0A1Y2FRB2"/>
<dbReference type="AlphaFoldDB" id="A0A1Y2FRB2"/>
<gene>
    <name evidence="2" type="ORF">LY90DRAFT_498775</name>
</gene>
<accession>A0A1Y2FRB2</accession>
<dbReference type="PANTHER" id="PTHR43772:SF2">
    <property type="entry name" value="PUTATIVE (AFU_ORTHOLOGUE AFUA_2G04480)-RELATED"/>
    <property type="match status" value="1"/>
</dbReference>
<evidence type="ECO:0000256" key="1">
    <source>
        <dbReference type="ARBA" id="ARBA00023277"/>
    </source>
</evidence>
<dbReference type="InterPro" id="IPR023296">
    <property type="entry name" value="Glyco_hydro_beta-prop_sf"/>
</dbReference>
<evidence type="ECO:0000313" key="2">
    <source>
        <dbReference type="EMBL" id="ORY86540.1"/>
    </source>
</evidence>
<name>A0A1Y2FRB2_9FUNG</name>
<proteinExistence type="predicted"/>
<dbReference type="OrthoDB" id="5211809at2759"/>
<evidence type="ECO:0000313" key="3">
    <source>
        <dbReference type="Proteomes" id="UP000193920"/>
    </source>
</evidence>
<dbReference type="Proteomes" id="UP000193920">
    <property type="component" value="Unassembled WGS sequence"/>
</dbReference>